<reference evidence="2" key="1">
    <citation type="journal article" date="2020" name="New Phytol.">
        <title>Comparative genomics reveals dynamic genome evolution in host specialist ectomycorrhizal fungi.</title>
        <authorList>
            <person name="Lofgren L.A."/>
            <person name="Nguyen N.H."/>
            <person name="Vilgalys R."/>
            <person name="Ruytinx J."/>
            <person name="Liao H.L."/>
            <person name="Branco S."/>
            <person name="Kuo A."/>
            <person name="LaButti K."/>
            <person name="Lipzen A."/>
            <person name="Andreopoulos W."/>
            <person name="Pangilinan J."/>
            <person name="Riley R."/>
            <person name="Hundley H."/>
            <person name="Na H."/>
            <person name="Barry K."/>
            <person name="Grigoriev I.V."/>
            <person name="Stajich J.E."/>
            <person name="Kennedy P.G."/>
        </authorList>
    </citation>
    <scope>NUCLEOTIDE SEQUENCE</scope>
    <source>
        <strain evidence="2">MN1</strain>
    </source>
</reference>
<dbReference type="GeneID" id="64629878"/>
<feature type="compositionally biased region" description="Low complexity" evidence="1">
    <location>
        <begin position="637"/>
        <end position="658"/>
    </location>
</feature>
<organism evidence="2 3">
    <name type="scientific">Suillus subaureus</name>
    <dbReference type="NCBI Taxonomy" id="48587"/>
    <lineage>
        <taxon>Eukaryota</taxon>
        <taxon>Fungi</taxon>
        <taxon>Dikarya</taxon>
        <taxon>Basidiomycota</taxon>
        <taxon>Agaricomycotina</taxon>
        <taxon>Agaricomycetes</taxon>
        <taxon>Agaricomycetidae</taxon>
        <taxon>Boletales</taxon>
        <taxon>Suillineae</taxon>
        <taxon>Suillaceae</taxon>
        <taxon>Suillus</taxon>
    </lineage>
</organism>
<evidence type="ECO:0000313" key="2">
    <source>
        <dbReference type="EMBL" id="KAG1815142.1"/>
    </source>
</evidence>
<keyword evidence="3" id="KW-1185">Reference proteome</keyword>
<proteinExistence type="predicted"/>
<dbReference type="OrthoDB" id="3249923at2759"/>
<sequence length="823" mass="90890">MSDPRDRVPPPPRTVKSARKLTDARLDNPTRPSISIATKTVADSLGPGGRIAARVPATTTDPRLDNPTRLVAAKTAPIVNDARPDNRLGTKVPVLKSATADSSIDTRPRDQELNVRPVSRNPPRPDAARNVAIHEPLRQTDVAARGPKKVTFNIEDFPLPMERRPVARNRVAQNSGRSNLGLGSSGAQERREELPSQSASFFPERSSQPGAARKSSADVPRRGLGRQTTNNAFDQHHATKSQRKSPHTHTEPFSGKYARKFEGVGGRAPSRVPRMSSANRSGNQGHLVDSSSEHSSGSANYVDVGLKLSKLSRDESSGNSVGKIRVQVKAARKFQFGRKSTKAPSEIRRSVTPMNSQSSESSDNDESAIPAPAREDSEELEYVHLIIDSPNIAREQTESSPESDVAEMDEAPAEIPSDALIEALENVSLTTIRLAKLHRLPFMLRNLRKGFLIRCKSLGIDPSRSIPPSKPVMVIYNCVAQIAEDIYPKRQATRTTMTHWRCPLCELHGVFPTQQILNAHLRWDHVGVSFWWDMDDYTLWVQLPLPRHVALPVALPASGHVPLLPHSRAMTTTSTRTASTEITDFSSNFHNDEYTPATTQSPSRNTSVASQPFPGAGKLDIKPTPILRTGSLALSTTRSSSVASRTLSHASSSHASGRPTPPPRPDPLGPAAQYPYLLESDGIHSCRVGGPRLYDLLNTLPLDEFGVLAWVIIDREEEIFEIDNVRDEDKVMQALWFRWIFLNRNKFVADFFKGTKTFINDNWQMIDRAAGAAALRTWLLVLSINNFLLTSDAVVLLRHYRGLTGKQHWYDDNHATQNEVAPV</sequence>
<feature type="compositionally biased region" description="Polar residues" evidence="1">
    <location>
        <begin position="596"/>
        <end position="610"/>
    </location>
</feature>
<accession>A0A9P7JCZ1</accession>
<feature type="compositionally biased region" description="Pro residues" evidence="1">
    <location>
        <begin position="659"/>
        <end position="668"/>
    </location>
</feature>
<evidence type="ECO:0000313" key="3">
    <source>
        <dbReference type="Proteomes" id="UP000807769"/>
    </source>
</evidence>
<feature type="region of interest" description="Disordered" evidence="1">
    <location>
        <begin position="169"/>
        <end position="298"/>
    </location>
</feature>
<feature type="region of interest" description="Disordered" evidence="1">
    <location>
        <begin position="81"/>
        <end position="145"/>
    </location>
</feature>
<feature type="compositionally biased region" description="Basic and acidic residues" evidence="1">
    <location>
        <begin position="104"/>
        <end position="113"/>
    </location>
</feature>
<dbReference type="Proteomes" id="UP000807769">
    <property type="component" value="Unassembled WGS sequence"/>
</dbReference>
<name>A0A9P7JCZ1_9AGAM</name>
<feature type="compositionally biased region" description="Low complexity" evidence="1">
    <location>
        <begin position="174"/>
        <end position="186"/>
    </location>
</feature>
<feature type="region of interest" description="Disordered" evidence="1">
    <location>
        <begin position="335"/>
        <end position="375"/>
    </location>
</feature>
<feature type="compositionally biased region" description="Polar residues" evidence="1">
    <location>
        <begin position="276"/>
        <end position="298"/>
    </location>
</feature>
<dbReference type="AlphaFoldDB" id="A0A9P7JCZ1"/>
<protein>
    <submittedName>
        <fullName evidence="2">Uncharacterized protein</fullName>
    </submittedName>
</protein>
<dbReference type="RefSeq" id="XP_041192279.1">
    <property type="nucleotide sequence ID" value="XM_041335861.1"/>
</dbReference>
<gene>
    <name evidence="2" type="ORF">BJ212DRAFT_1359732</name>
</gene>
<feature type="compositionally biased region" description="Basic residues" evidence="1">
    <location>
        <begin position="238"/>
        <end position="247"/>
    </location>
</feature>
<feature type="region of interest" description="Disordered" evidence="1">
    <location>
        <begin position="586"/>
        <end position="622"/>
    </location>
</feature>
<feature type="compositionally biased region" description="Polar residues" evidence="1">
    <location>
        <begin position="195"/>
        <end position="209"/>
    </location>
</feature>
<feature type="region of interest" description="Disordered" evidence="1">
    <location>
        <begin position="637"/>
        <end position="671"/>
    </location>
</feature>
<dbReference type="EMBL" id="JABBWG010000019">
    <property type="protein sequence ID" value="KAG1815142.1"/>
    <property type="molecule type" value="Genomic_DNA"/>
</dbReference>
<feature type="region of interest" description="Disordered" evidence="1">
    <location>
        <begin position="1"/>
        <end position="67"/>
    </location>
</feature>
<comment type="caution">
    <text evidence="2">The sequence shown here is derived from an EMBL/GenBank/DDBJ whole genome shotgun (WGS) entry which is preliminary data.</text>
</comment>
<evidence type="ECO:0000256" key="1">
    <source>
        <dbReference type="SAM" id="MobiDB-lite"/>
    </source>
</evidence>